<comment type="caution">
    <text evidence="2">The sequence shown here is derived from an EMBL/GenBank/DDBJ whole genome shotgun (WGS) entry which is preliminary data.</text>
</comment>
<proteinExistence type="predicted"/>
<dbReference type="GO" id="GO:0005737">
    <property type="term" value="C:cytoplasm"/>
    <property type="evidence" value="ECO:0007669"/>
    <property type="project" value="TreeGrafter"/>
</dbReference>
<dbReference type="GO" id="GO:0006508">
    <property type="term" value="P:proteolysis"/>
    <property type="evidence" value="ECO:0007669"/>
    <property type="project" value="InterPro"/>
</dbReference>
<name>A0A2A2TM27_9CYAN</name>
<dbReference type="Pfam" id="PF00656">
    <property type="entry name" value="Peptidase_C14"/>
    <property type="match status" value="1"/>
</dbReference>
<gene>
    <name evidence="2" type="ORF">CK510_06505</name>
</gene>
<dbReference type="PANTHER" id="PTHR48104:SF30">
    <property type="entry name" value="METACASPASE-1"/>
    <property type="match status" value="1"/>
</dbReference>
<evidence type="ECO:0000313" key="2">
    <source>
        <dbReference type="EMBL" id="PAX59553.1"/>
    </source>
</evidence>
<feature type="domain" description="Peptidase C14 caspase" evidence="1">
    <location>
        <begin position="8"/>
        <end position="255"/>
    </location>
</feature>
<sequence>MSNILSHNYALLIGVGECEEPKLSLPTTVKDIQAVKTLLTNEKLCGYIDSDQHLRLLSNTIATSANILDGLNWLKQQAENDPEATIFIYYSGHGCLDASGDYYLIPHETDRAGIADTALPATTFNTALQQIPAKQLLVIIDSCHAQGMASSKEGANNRSPLPKGFTQTALPKNIIQQGTGKVVFTSSTGNQSSWVRPDGKMSVYTYHLLEALQGAANQPGDKVVKVSHLMNYLSKTVPETAWELCKAEQTPFFDFATEDFAVALLCGGKGLATAGWDKQQAEEKIQGISNQVNSGVGIVGDRNIGINIGTAGNITFGHLSSGS</sequence>
<protein>
    <submittedName>
        <fullName evidence="2">Peptidase C14 caspase catalytic subunit p20</fullName>
    </submittedName>
</protein>
<dbReference type="PANTHER" id="PTHR48104">
    <property type="entry name" value="METACASPASE-4"/>
    <property type="match status" value="1"/>
</dbReference>
<accession>A0A2A2TM27</accession>
<keyword evidence="3" id="KW-1185">Reference proteome</keyword>
<dbReference type="InterPro" id="IPR011600">
    <property type="entry name" value="Pept_C14_caspase"/>
</dbReference>
<dbReference type="Proteomes" id="UP000218238">
    <property type="component" value="Unassembled WGS sequence"/>
</dbReference>
<evidence type="ECO:0000259" key="1">
    <source>
        <dbReference type="Pfam" id="PF00656"/>
    </source>
</evidence>
<evidence type="ECO:0000313" key="3">
    <source>
        <dbReference type="Proteomes" id="UP000218238"/>
    </source>
</evidence>
<dbReference type="Gene3D" id="3.40.50.1460">
    <property type="match status" value="1"/>
</dbReference>
<organism evidence="2 3">
    <name type="scientific">Brunnivagina elsteri CCALA 953</name>
    <dbReference type="NCBI Taxonomy" id="987040"/>
    <lineage>
        <taxon>Bacteria</taxon>
        <taxon>Bacillati</taxon>
        <taxon>Cyanobacteriota</taxon>
        <taxon>Cyanophyceae</taxon>
        <taxon>Nostocales</taxon>
        <taxon>Calotrichaceae</taxon>
        <taxon>Brunnivagina</taxon>
    </lineage>
</organism>
<dbReference type="EMBL" id="NTFS01000047">
    <property type="protein sequence ID" value="PAX59553.1"/>
    <property type="molecule type" value="Genomic_DNA"/>
</dbReference>
<reference evidence="2 3" key="1">
    <citation type="submission" date="2017-08" db="EMBL/GenBank/DDBJ databases">
        <title>Draft genome sequence of filamentous cyanobacterium Calothrix elsteri CCALA 953.</title>
        <authorList>
            <person name="Gagunashvili A.N."/>
            <person name="Elster J."/>
            <person name="Andresson O.S."/>
        </authorList>
    </citation>
    <scope>NUCLEOTIDE SEQUENCE [LARGE SCALE GENOMIC DNA]</scope>
    <source>
        <strain evidence="2 3">CCALA 953</strain>
    </source>
</reference>
<dbReference type="InterPro" id="IPR050452">
    <property type="entry name" value="Metacaspase"/>
</dbReference>
<dbReference type="AlphaFoldDB" id="A0A2A2TM27"/>
<dbReference type="SUPFAM" id="SSF52129">
    <property type="entry name" value="Caspase-like"/>
    <property type="match status" value="1"/>
</dbReference>
<dbReference type="GO" id="GO:0004197">
    <property type="term" value="F:cysteine-type endopeptidase activity"/>
    <property type="evidence" value="ECO:0007669"/>
    <property type="project" value="InterPro"/>
</dbReference>
<dbReference type="OrthoDB" id="161433at2"/>
<dbReference type="InterPro" id="IPR029030">
    <property type="entry name" value="Caspase-like_dom_sf"/>
</dbReference>